<dbReference type="AlphaFoldDB" id="A0A9J5WYW0"/>
<keyword evidence="2" id="KW-1185">Reference proteome</keyword>
<feature type="non-terminal residue" evidence="1">
    <location>
        <position position="1"/>
    </location>
</feature>
<protein>
    <submittedName>
        <fullName evidence="1">Uncharacterized protein</fullName>
    </submittedName>
</protein>
<accession>A0A9J5WYW0</accession>
<reference evidence="1 2" key="1">
    <citation type="submission" date="2020-09" db="EMBL/GenBank/DDBJ databases">
        <title>De no assembly of potato wild relative species, Solanum commersonii.</title>
        <authorList>
            <person name="Cho K."/>
        </authorList>
    </citation>
    <scope>NUCLEOTIDE SEQUENCE [LARGE SCALE GENOMIC DNA]</scope>
    <source>
        <strain evidence="1">LZ3.2</strain>
        <tissue evidence="1">Leaf</tissue>
    </source>
</reference>
<feature type="non-terminal residue" evidence="1">
    <location>
        <position position="296"/>
    </location>
</feature>
<name>A0A9J5WYW0_SOLCO</name>
<comment type="caution">
    <text evidence="1">The sequence shown here is derived from an EMBL/GenBank/DDBJ whole genome shotgun (WGS) entry which is preliminary data.</text>
</comment>
<dbReference type="OrthoDB" id="1305494at2759"/>
<organism evidence="1 2">
    <name type="scientific">Solanum commersonii</name>
    <name type="common">Commerson's wild potato</name>
    <name type="synonym">Commerson's nightshade</name>
    <dbReference type="NCBI Taxonomy" id="4109"/>
    <lineage>
        <taxon>Eukaryota</taxon>
        <taxon>Viridiplantae</taxon>
        <taxon>Streptophyta</taxon>
        <taxon>Embryophyta</taxon>
        <taxon>Tracheophyta</taxon>
        <taxon>Spermatophyta</taxon>
        <taxon>Magnoliopsida</taxon>
        <taxon>eudicotyledons</taxon>
        <taxon>Gunneridae</taxon>
        <taxon>Pentapetalae</taxon>
        <taxon>asterids</taxon>
        <taxon>lamiids</taxon>
        <taxon>Solanales</taxon>
        <taxon>Solanaceae</taxon>
        <taxon>Solanoideae</taxon>
        <taxon>Solaneae</taxon>
        <taxon>Solanum</taxon>
    </lineage>
</organism>
<evidence type="ECO:0000313" key="1">
    <source>
        <dbReference type="EMBL" id="KAG5581089.1"/>
    </source>
</evidence>
<gene>
    <name evidence="1" type="ORF">H5410_051716</name>
</gene>
<dbReference type="EMBL" id="JACXVP010000010">
    <property type="protein sequence ID" value="KAG5581089.1"/>
    <property type="molecule type" value="Genomic_DNA"/>
</dbReference>
<sequence>PDEKIGEARLRRFLIRGLKKEYSSFVTSIKGWTEQPSVKEFKNFLSNQEPLANQMARSLEPYATLFSREKIENKNASLNEGTMKKNQMVKKLLVTTLMIKSVIDALSKANIASENDGNDKLKWEQCFTIEATEQRNDDVLPVQPFYNNDSFKQEWILDSEDNSTYPVDNEGVLKIDVPDTWAVKLSDVLHALGLKRNLVSVSQITNSGKYILFGLNDVKIMDNVKNISTDVGLMGEKKGSLFVMVVGEAYVKKTSQTDSTTIWDAQLGHLGYQLLRQICSKKLVDGLLALQNIHED</sequence>
<evidence type="ECO:0000313" key="2">
    <source>
        <dbReference type="Proteomes" id="UP000824120"/>
    </source>
</evidence>
<dbReference type="Proteomes" id="UP000824120">
    <property type="component" value="Chromosome 10"/>
</dbReference>
<proteinExistence type="predicted"/>